<sequence length="145" mass="15818">MQGLSAPTLDRATCSPYRAEGTVVFKMASKVACRTGSIRFLSHRICTVNEDVEDPVAAAKMLAEALNAHALLTATRPPNGKTAVTYWLHAYMSALTIPHPDPNDWLAAHRDAQERAAQLVARHGLIALILEASKHLANSWPDPKR</sequence>
<comment type="caution">
    <text evidence="1">The sequence shown here is derived from an EMBL/GenBank/DDBJ whole genome shotgun (WGS) entry which is preliminary data.</text>
</comment>
<evidence type="ECO:0000313" key="2">
    <source>
        <dbReference type="Proteomes" id="UP000615687"/>
    </source>
</evidence>
<evidence type="ECO:0000313" key="1">
    <source>
        <dbReference type="EMBL" id="MBD8875416.1"/>
    </source>
</evidence>
<proteinExistence type="predicted"/>
<dbReference type="Proteomes" id="UP000615687">
    <property type="component" value="Unassembled WGS sequence"/>
</dbReference>
<gene>
    <name evidence="1" type="ORF">IG617_03850</name>
</gene>
<protein>
    <submittedName>
        <fullName evidence="1">Uncharacterized protein</fullName>
    </submittedName>
</protein>
<dbReference type="RefSeq" id="WP_192107531.1">
    <property type="nucleotide sequence ID" value="NZ_JACYXJ010000002.1"/>
</dbReference>
<accession>A0ABR9C663</accession>
<keyword evidence="2" id="KW-1185">Reference proteome</keyword>
<dbReference type="EMBL" id="JACYXJ010000002">
    <property type="protein sequence ID" value="MBD8875416.1"/>
    <property type="molecule type" value="Genomic_DNA"/>
</dbReference>
<reference evidence="1 2" key="1">
    <citation type="submission" date="2020-09" db="EMBL/GenBank/DDBJ databases">
        <title>The genome sequence of type strain Labrenzia polysiphoniae KACC 19711.</title>
        <authorList>
            <person name="Liu Y."/>
        </authorList>
    </citation>
    <scope>NUCLEOTIDE SEQUENCE [LARGE SCALE GENOMIC DNA]</scope>
    <source>
        <strain evidence="1 2">KACC 19711</strain>
    </source>
</reference>
<organism evidence="1 2">
    <name type="scientific">Roseibium polysiphoniae</name>
    <dbReference type="NCBI Taxonomy" id="2571221"/>
    <lineage>
        <taxon>Bacteria</taxon>
        <taxon>Pseudomonadati</taxon>
        <taxon>Pseudomonadota</taxon>
        <taxon>Alphaproteobacteria</taxon>
        <taxon>Hyphomicrobiales</taxon>
        <taxon>Stappiaceae</taxon>
        <taxon>Roseibium</taxon>
    </lineage>
</organism>
<name>A0ABR9C663_9HYPH</name>